<dbReference type="STRING" id="28573.A0A0U1LZC5"/>
<dbReference type="EMBL" id="CVMT01000004">
    <property type="protein sequence ID" value="CRG88080.1"/>
    <property type="molecule type" value="Genomic_DNA"/>
</dbReference>
<proteinExistence type="inferred from homology"/>
<dbReference type="Pfam" id="PF00303">
    <property type="entry name" value="Thymidylat_synt"/>
    <property type="match status" value="1"/>
</dbReference>
<dbReference type="InterPro" id="IPR045097">
    <property type="entry name" value="Thymidate_synth/dCMP_Mease"/>
</dbReference>
<dbReference type="SUPFAM" id="SSF55831">
    <property type="entry name" value="Thymidylate synthase/dCMP hydroxymethylase"/>
    <property type="match status" value="1"/>
</dbReference>
<evidence type="ECO:0000256" key="7">
    <source>
        <dbReference type="ARBA" id="ARBA00022679"/>
    </source>
</evidence>
<feature type="active site" evidence="10">
    <location>
        <position position="185"/>
    </location>
</feature>
<dbReference type="InterPro" id="IPR023451">
    <property type="entry name" value="Thymidate_synth/dCMP_Mease_dom"/>
</dbReference>
<dbReference type="InterPro" id="IPR020940">
    <property type="entry name" value="Thymidylate_synthase_AS"/>
</dbReference>
<dbReference type="CDD" id="cd00351">
    <property type="entry name" value="TS_Pyrimidine_HMase"/>
    <property type="match status" value="1"/>
</dbReference>
<evidence type="ECO:0000313" key="13">
    <source>
        <dbReference type="Proteomes" id="UP000054383"/>
    </source>
</evidence>
<sequence length="530" mass="59946">MSTLGSDKTASNHEEHQYLDLVREILDQGEHRPDRTGTGTYSIFAPRPLKFSLNADGRPILPLLTTKRVFHRAIIAELLWFIKGDTSSLSLSDIGVKIWDGNGSREFLDNLGLTDRAVGDLGPVYGFQWRHFGAEYVDAQTDYTGQGVDQLAHIIHKLRTNPFDRRLILSAWNPRDLTKMVLPPCHMFAQFYVSYPRQKGSTQNGVNGADKPQGHLHCQLYQRSCDMGLGVPFNIASYALLTHMIAHVCELVPGSLTHVMGDAHVYVDHVDALKTQLEREPRSFPELEITREQGGSIDGWNAEDFVIKGYDPHKSIPMKMISKYSVLECRIFLENPSDTRWLLDSSRDNAVLPRIFETIKPLILPKLREENERALAKKKSNPVKDVLVEDDFEVAIFLRESGTRHSLLTKQKTFGKKRKITSNSNKLIETNTRDQILVESDDEADVPMSNIPDATEVDETQQDYDEDTEDKKFRLTTSYEGFSIWGWILCLLVTRKRTKAMPAPSASAGSGQALMEEWIGTQVQADIDED</sequence>
<evidence type="ECO:0000256" key="6">
    <source>
        <dbReference type="ARBA" id="ARBA00022603"/>
    </source>
</evidence>
<dbReference type="InterPro" id="IPR036926">
    <property type="entry name" value="Thymidate_synth/dCMP_Mease_sf"/>
</dbReference>
<dbReference type="PRINTS" id="PR00108">
    <property type="entry name" value="THYMDSNTHASE"/>
</dbReference>
<dbReference type="PANTHER" id="PTHR11548:SF2">
    <property type="entry name" value="THYMIDYLATE SYNTHASE"/>
    <property type="match status" value="1"/>
</dbReference>
<dbReference type="Proteomes" id="UP000054383">
    <property type="component" value="Unassembled WGS sequence"/>
</dbReference>
<evidence type="ECO:0000259" key="11">
    <source>
        <dbReference type="Pfam" id="PF00303"/>
    </source>
</evidence>
<dbReference type="GO" id="GO:0032259">
    <property type="term" value="P:methylation"/>
    <property type="evidence" value="ECO:0007669"/>
    <property type="project" value="UniProtKB-KW"/>
</dbReference>
<dbReference type="InterPro" id="IPR000398">
    <property type="entry name" value="Thymidylate_synthase"/>
</dbReference>
<evidence type="ECO:0000256" key="9">
    <source>
        <dbReference type="ARBA" id="ARBA00047344"/>
    </source>
</evidence>
<dbReference type="AlphaFoldDB" id="A0A0U1LZC5"/>
<gene>
    <name evidence="12" type="ORF">PISL3812_05107</name>
</gene>
<keyword evidence="6" id="KW-0489">Methyltransferase</keyword>
<evidence type="ECO:0000256" key="10">
    <source>
        <dbReference type="PROSITE-ProRule" id="PRU10016"/>
    </source>
</evidence>
<evidence type="ECO:0000256" key="8">
    <source>
        <dbReference type="ARBA" id="ARBA00022727"/>
    </source>
</evidence>
<evidence type="ECO:0000256" key="2">
    <source>
        <dbReference type="ARBA" id="ARBA00009972"/>
    </source>
</evidence>
<dbReference type="PROSITE" id="PS00091">
    <property type="entry name" value="THYMIDYLATE_SYNTHASE"/>
    <property type="match status" value="1"/>
</dbReference>
<evidence type="ECO:0000256" key="1">
    <source>
        <dbReference type="ARBA" id="ARBA00004992"/>
    </source>
</evidence>
<reference evidence="12 13" key="1">
    <citation type="submission" date="2015-04" db="EMBL/GenBank/DDBJ databases">
        <authorList>
            <person name="Syromyatnikov M.Y."/>
            <person name="Popov V.N."/>
        </authorList>
    </citation>
    <scope>NUCLEOTIDE SEQUENCE [LARGE SCALE GENOMIC DNA]</scope>
    <source>
        <strain evidence="12">WF-38-12</strain>
    </source>
</reference>
<dbReference type="GO" id="GO:0004799">
    <property type="term" value="F:thymidylate synthase activity"/>
    <property type="evidence" value="ECO:0007669"/>
    <property type="project" value="UniProtKB-EC"/>
</dbReference>
<name>A0A0U1LZC5_TALIS</name>
<evidence type="ECO:0000256" key="3">
    <source>
        <dbReference type="ARBA" id="ARBA00011738"/>
    </source>
</evidence>
<organism evidence="12 13">
    <name type="scientific">Talaromyces islandicus</name>
    <name type="common">Penicillium islandicum</name>
    <dbReference type="NCBI Taxonomy" id="28573"/>
    <lineage>
        <taxon>Eukaryota</taxon>
        <taxon>Fungi</taxon>
        <taxon>Dikarya</taxon>
        <taxon>Ascomycota</taxon>
        <taxon>Pezizomycotina</taxon>
        <taxon>Eurotiomycetes</taxon>
        <taxon>Eurotiomycetidae</taxon>
        <taxon>Eurotiales</taxon>
        <taxon>Trichocomaceae</taxon>
        <taxon>Talaromyces</taxon>
        <taxon>Talaromyces sect. Islandici</taxon>
    </lineage>
</organism>
<keyword evidence="7" id="KW-0808">Transferase</keyword>
<protein>
    <recommendedName>
        <fullName evidence="5">Thymidylate synthase</fullName>
        <ecNumber evidence="4">2.1.1.45</ecNumber>
    </recommendedName>
</protein>
<comment type="catalytic activity">
    <reaction evidence="9">
        <text>dUMP + (6R)-5,10-methylene-5,6,7,8-tetrahydrofolate = 7,8-dihydrofolate + dTMP</text>
        <dbReference type="Rhea" id="RHEA:12104"/>
        <dbReference type="ChEBI" id="CHEBI:15636"/>
        <dbReference type="ChEBI" id="CHEBI:57451"/>
        <dbReference type="ChEBI" id="CHEBI:63528"/>
        <dbReference type="ChEBI" id="CHEBI:246422"/>
        <dbReference type="EC" id="2.1.1.45"/>
    </reaction>
</comment>
<dbReference type="UniPathway" id="UPA00575"/>
<keyword evidence="13" id="KW-1185">Reference proteome</keyword>
<feature type="domain" description="Thymidylate synthase/dCMP hydroxymethylase" evidence="11">
    <location>
        <begin position="16"/>
        <end position="321"/>
    </location>
</feature>
<dbReference type="OrthoDB" id="766at2759"/>
<dbReference type="GO" id="GO:0005829">
    <property type="term" value="C:cytosol"/>
    <property type="evidence" value="ECO:0007669"/>
    <property type="project" value="TreeGrafter"/>
</dbReference>
<evidence type="ECO:0000256" key="5">
    <source>
        <dbReference type="ARBA" id="ARBA00015931"/>
    </source>
</evidence>
<keyword evidence="8" id="KW-0545">Nucleotide biosynthesis</keyword>
<accession>A0A0U1LZC5</accession>
<comment type="similarity">
    <text evidence="2">Belongs to the thymidylate synthase family.</text>
</comment>
<dbReference type="GO" id="GO:0005739">
    <property type="term" value="C:mitochondrion"/>
    <property type="evidence" value="ECO:0007669"/>
    <property type="project" value="TreeGrafter"/>
</dbReference>
<dbReference type="Gene3D" id="3.30.572.10">
    <property type="entry name" value="Thymidylate synthase/dCMP hydroxymethylase domain"/>
    <property type="match status" value="1"/>
</dbReference>
<dbReference type="FunFam" id="3.30.572.10:FF:000005">
    <property type="entry name" value="Thymidylate synthase"/>
    <property type="match status" value="1"/>
</dbReference>
<dbReference type="GO" id="GO:0006231">
    <property type="term" value="P:dTMP biosynthetic process"/>
    <property type="evidence" value="ECO:0007669"/>
    <property type="project" value="InterPro"/>
</dbReference>
<dbReference type="HAMAP" id="MF_00008">
    <property type="entry name" value="Thymidy_synth_bact"/>
    <property type="match status" value="1"/>
</dbReference>
<evidence type="ECO:0000313" key="12">
    <source>
        <dbReference type="EMBL" id="CRG88080.1"/>
    </source>
</evidence>
<comment type="subunit">
    <text evidence="3">Homodimer.</text>
</comment>
<dbReference type="PANTHER" id="PTHR11548">
    <property type="entry name" value="THYMIDYLATE SYNTHASE 1"/>
    <property type="match status" value="1"/>
</dbReference>
<evidence type="ECO:0000256" key="4">
    <source>
        <dbReference type="ARBA" id="ARBA00011947"/>
    </source>
</evidence>
<dbReference type="GO" id="GO:0006235">
    <property type="term" value="P:dTTP biosynthetic process"/>
    <property type="evidence" value="ECO:0007669"/>
    <property type="project" value="UniProtKB-UniPathway"/>
</dbReference>
<comment type="pathway">
    <text evidence="1">Pyrimidine metabolism; dTTP biosynthesis.</text>
</comment>
<dbReference type="EC" id="2.1.1.45" evidence="4"/>
<dbReference type="NCBIfam" id="TIGR03284">
    <property type="entry name" value="thym_sym"/>
    <property type="match status" value="1"/>
</dbReference>